<gene>
    <name evidence="8" type="ORF">LSINAPIS_LOCUS12151</name>
</gene>
<dbReference type="InterPro" id="IPR010675">
    <property type="entry name" value="Bin3_C"/>
</dbReference>
<evidence type="ECO:0000256" key="5">
    <source>
        <dbReference type="PROSITE-ProRule" id="PRU00848"/>
    </source>
</evidence>
<keyword evidence="3 6" id="KW-0808">Transferase</keyword>
<evidence type="ECO:0000259" key="7">
    <source>
        <dbReference type="PROSITE" id="PS51515"/>
    </source>
</evidence>
<name>A0A5E4QXC9_9NEOP</name>
<dbReference type="PANTHER" id="PTHR12315">
    <property type="entry name" value="BICOID-INTERACTING PROTEIN RELATED"/>
    <property type="match status" value="1"/>
</dbReference>
<dbReference type="Pfam" id="PF06859">
    <property type="entry name" value="Bin3"/>
    <property type="match status" value="1"/>
</dbReference>
<accession>A0A5E4QXC9</accession>
<sequence>MEPEIDYFGQDPGATKFGNFINYYSFHSANERIKNLSESMFPTITSNEKPVLVLDIGCNTGELTIELKSYLNILYPNSSIHVLAIDIDPILIERANCSNIHNNIKFVQCNIMTKEGCETIIEYLDNFKANMFDITFCFSVTMWIHLNSGDERFIDFLKFLKTISRSIVIEPQPWKCYRNAQRRVKRAGGDFELFNTLHIRQNVGSVIEEVLGSETHEKVYESSMSTWSRTIQSYIQLVNERDKL</sequence>
<feature type="domain" description="Bin3-type SAM" evidence="7">
    <location>
        <begin position="1"/>
        <end position="239"/>
    </location>
</feature>
<dbReference type="GO" id="GO:0008173">
    <property type="term" value="F:RNA methyltransferase activity"/>
    <property type="evidence" value="ECO:0007669"/>
    <property type="project" value="UniProtKB-UniRule"/>
</dbReference>
<comment type="similarity">
    <text evidence="1 6">Belongs to the methyltransferase superfamily.</text>
</comment>
<dbReference type="SUPFAM" id="SSF53335">
    <property type="entry name" value="S-adenosyl-L-methionine-dependent methyltransferases"/>
    <property type="match status" value="1"/>
</dbReference>
<organism evidence="8 9">
    <name type="scientific">Leptidea sinapis</name>
    <dbReference type="NCBI Taxonomy" id="189913"/>
    <lineage>
        <taxon>Eukaryota</taxon>
        <taxon>Metazoa</taxon>
        <taxon>Ecdysozoa</taxon>
        <taxon>Arthropoda</taxon>
        <taxon>Hexapoda</taxon>
        <taxon>Insecta</taxon>
        <taxon>Pterygota</taxon>
        <taxon>Neoptera</taxon>
        <taxon>Endopterygota</taxon>
        <taxon>Lepidoptera</taxon>
        <taxon>Glossata</taxon>
        <taxon>Ditrysia</taxon>
        <taxon>Papilionoidea</taxon>
        <taxon>Pieridae</taxon>
        <taxon>Dismorphiinae</taxon>
        <taxon>Leptidea</taxon>
    </lineage>
</organism>
<dbReference type="PROSITE" id="PS51515">
    <property type="entry name" value="BIN3_SAM"/>
    <property type="match status" value="1"/>
</dbReference>
<dbReference type="GO" id="GO:0008171">
    <property type="term" value="F:O-methyltransferase activity"/>
    <property type="evidence" value="ECO:0007669"/>
    <property type="project" value="UniProtKB-UniRule"/>
</dbReference>
<dbReference type="EMBL" id="FZQP02005554">
    <property type="protein sequence ID" value="VVD01819.1"/>
    <property type="molecule type" value="Genomic_DNA"/>
</dbReference>
<keyword evidence="2 6" id="KW-0489">Methyltransferase</keyword>
<evidence type="ECO:0000256" key="2">
    <source>
        <dbReference type="ARBA" id="ARBA00022603"/>
    </source>
</evidence>
<dbReference type="InterPro" id="IPR039772">
    <property type="entry name" value="Bin3-like"/>
</dbReference>
<reference evidence="8 9" key="1">
    <citation type="submission" date="2017-07" db="EMBL/GenBank/DDBJ databases">
        <authorList>
            <person name="Talla V."/>
            <person name="Backstrom N."/>
        </authorList>
    </citation>
    <scope>NUCLEOTIDE SEQUENCE [LARGE SCALE GENOMIC DNA]</scope>
</reference>
<protein>
    <recommendedName>
        <fullName evidence="6">RNA methyltransferase</fullName>
        <ecNumber evidence="6">2.1.1.-</ecNumber>
    </recommendedName>
</protein>
<evidence type="ECO:0000256" key="3">
    <source>
        <dbReference type="ARBA" id="ARBA00022679"/>
    </source>
</evidence>
<evidence type="ECO:0000256" key="1">
    <source>
        <dbReference type="ARBA" id="ARBA00008361"/>
    </source>
</evidence>
<proteinExistence type="inferred from homology"/>
<dbReference type="CDD" id="cd02440">
    <property type="entry name" value="AdoMet_MTases"/>
    <property type="match status" value="1"/>
</dbReference>
<dbReference type="InterPro" id="IPR024160">
    <property type="entry name" value="BIN3_SAM-bd_dom"/>
</dbReference>
<evidence type="ECO:0000256" key="6">
    <source>
        <dbReference type="RuleBase" id="RU367087"/>
    </source>
</evidence>
<keyword evidence="4 5" id="KW-0949">S-adenosyl-L-methionine</keyword>
<dbReference type="InterPro" id="IPR029063">
    <property type="entry name" value="SAM-dependent_MTases_sf"/>
</dbReference>
<dbReference type="AlphaFoldDB" id="A0A5E4QXC9"/>
<dbReference type="GO" id="GO:0005737">
    <property type="term" value="C:cytoplasm"/>
    <property type="evidence" value="ECO:0007669"/>
    <property type="project" value="TreeGrafter"/>
</dbReference>
<dbReference type="PANTHER" id="PTHR12315:SF1">
    <property type="entry name" value="RNA 5'-MONOPHOSPHATE METHYLTRANSFERASE"/>
    <property type="match status" value="1"/>
</dbReference>
<dbReference type="EC" id="2.1.1.-" evidence="6"/>
<evidence type="ECO:0000256" key="4">
    <source>
        <dbReference type="ARBA" id="ARBA00022691"/>
    </source>
</evidence>
<dbReference type="Gene3D" id="3.40.50.150">
    <property type="entry name" value="Vaccinia Virus protein VP39"/>
    <property type="match status" value="1"/>
</dbReference>
<evidence type="ECO:0000313" key="8">
    <source>
        <dbReference type="EMBL" id="VVD01819.1"/>
    </source>
</evidence>
<dbReference type="GO" id="GO:0032259">
    <property type="term" value="P:methylation"/>
    <property type="evidence" value="ECO:0007669"/>
    <property type="project" value="UniProtKB-KW"/>
</dbReference>
<keyword evidence="9" id="KW-1185">Reference proteome</keyword>
<dbReference type="GO" id="GO:2000632">
    <property type="term" value="P:negative regulation of pre-miRNA processing"/>
    <property type="evidence" value="ECO:0007669"/>
    <property type="project" value="TreeGrafter"/>
</dbReference>
<dbReference type="Proteomes" id="UP000324832">
    <property type="component" value="Unassembled WGS sequence"/>
</dbReference>
<evidence type="ECO:0000313" key="9">
    <source>
        <dbReference type="Proteomes" id="UP000324832"/>
    </source>
</evidence>